<keyword evidence="3" id="KW-1185">Reference proteome</keyword>
<sequence>MADDFAYPDYVVEILAELRELKREVAKLQRDVAELSKRVAQLPQPQQQQPANIEAVLDAVREAVEKLNSAALSVVENASLVRAALAEDRAKRDEACMALLERLIALQDVLKRATQ</sequence>
<dbReference type="GeneID" id="11594339"/>
<dbReference type="Gene3D" id="1.20.5.170">
    <property type="match status" value="1"/>
</dbReference>
<dbReference type="OrthoDB" id="28823at2157"/>
<gene>
    <name evidence="2" type="ORF">P186_2737</name>
</gene>
<proteinExistence type="predicted"/>
<dbReference type="RefSeq" id="WP_014289944.1">
    <property type="nucleotide sequence ID" value="NC_016645.1"/>
</dbReference>
<dbReference type="eggNOG" id="arCOG05505">
    <property type="taxonomic scope" value="Archaea"/>
</dbReference>
<keyword evidence="1" id="KW-0175">Coiled coil</keyword>
<dbReference type="STRING" id="1104324.P186_2737"/>
<dbReference type="AlphaFoldDB" id="G7VEE9"/>
<dbReference type="EMBL" id="CP003098">
    <property type="protein sequence ID" value="AET34119.1"/>
    <property type="molecule type" value="Genomic_DNA"/>
</dbReference>
<organism evidence="2 3">
    <name type="scientific">Pyrobaculum ferrireducens</name>
    <dbReference type="NCBI Taxonomy" id="1104324"/>
    <lineage>
        <taxon>Archaea</taxon>
        <taxon>Thermoproteota</taxon>
        <taxon>Thermoprotei</taxon>
        <taxon>Thermoproteales</taxon>
        <taxon>Thermoproteaceae</taxon>
        <taxon>Pyrobaculum</taxon>
    </lineage>
</organism>
<name>G7VEE9_9CREN</name>
<reference evidence="2 3" key="1">
    <citation type="journal article" date="2012" name="J. Bacteriol.">
        <title>Complete genome sequence of strain 1860, a crenarchaeon of the genus pyrobaculum able to grow with various electron acceptors.</title>
        <authorList>
            <person name="Mardanov A.V."/>
            <person name="Gumerov V.M."/>
            <person name="Slobodkina G.B."/>
            <person name="Beletsky A.V."/>
            <person name="Bonch-Osmolovskaya E.A."/>
            <person name="Ravin N.V."/>
            <person name="Skryabin K.G."/>
        </authorList>
    </citation>
    <scope>NUCLEOTIDE SEQUENCE [LARGE SCALE GENOMIC DNA]</scope>
    <source>
        <strain evidence="2 3">1860</strain>
    </source>
</reference>
<evidence type="ECO:0000313" key="2">
    <source>
        <dbReference type="EMBL" id="AET34119.1"/>
    </source>
</evidence>
<feature type="coiled-coil region" evidence="1">
    <location>
        <begin position="11"/>
        <end position="38"/>
    </location>
</feature>
<evidence type="ECO:0000256" key="1">
    <source>
        <dbReference type="SAM" id="Coils"/>
    </source>
</evidence>
<dbReference type="KEGG" id="pyr:P186_2737"/>
<dbReference type="Proteomes" id="UP000005867">
    <property type="component" value="Chromosome"/>
</dbReference>
<dbReference type="HOGENOM" id="CLU_172288_0_0_2"/>
<protein>
    <submittedName>
        <fullName evidence="2">Uncharacterized protein</fullName>
    </submittedName>
</protein>
<accession>G7VEE9</accession>
<evidence type="ECO:0000313" key="3">
    <source>
        <dbReference type="Proteomes" id="UP000005867"/>
    </source>
</evidence>
<dbReference type="BioCyc" id="PSP1104324:GJSN-2680-MONOMER"/>